<evidence type="ECO:0000313" key="2">
    <source>
        <dbReference type="Proteomes" id="UP001515943"/>
    </source>
</evidence>
<evidence type="ECO:0000313" key="1">
    <source>
        <dbReference type="EMBL" id="NKE55393.1"/>
    </source>
</evidence>
<dbReference type="Proteomes" id="UP001515943">
    <property type="component" value="Unassembled WGS sequence"/>
</dbReference>
<sequence>MDRDDLVGRVTIELDSLARRVLTRAFVKLGGQGALELRELREISSHLAPGGWDVATLERVLRFGIEQLDGRFEKISAQEAALLLFNLDGSPGFPEISSVDLQLIDEKKYSYLFDRLAKSAGLFVSDNRVRDRVLRLRRSLASALVDSAYSFGRHAVSHGISSVATRTSRRELDHGISEMANMLSTGDAHLDSEEGIPPVESFSELPSAGGGVAIKQRGRQVRPTTVALVLLSATVLTVGATLFISELVEGGSGSSVGGDLKDASADALPIKIQDITTFRNSARDHRFVLSDVVAEPPRVLALRDEVPSSGGEGFHSWFDKHGGTALESGFTNITVQGNSAKPVRITDIKIATECSPPISGTFLMGYTQGGGRETIKIGFNLDNPNPIPEQMTLLNDGLQGSGVNYFAGQTIELASGETEVLTVGAYTKRQHCKFKLKLVVATEKGSFLQEIDSSGKKFEVTGMATAKENGLPYSGYQKIYRQGPTLSWESVDPKTPIER</sequence>
<reference evidence="1 2" key="1">
    <citation type="submission" date="2019-08" db="EMBL/GenBank/DDBJ databases">
        <title>Lentzea from Indian Himalayas.</title>
        <authorList>
            <person name="Mandal S."/>
            <person name="Mallick Gupta A."/>
            <person name="Maiti P.K."/>
            <person name="Sarkar J."/>
            <person name="Mandal S."/>
        </authorList>
    </citation>
    <scope>NUCLEOTIDE SEQUENCE [LARGE SCALE GENOMIC DNA]</scope>
    <source>
        <strain evidence="1 2">PSKA42</strain>
    </source>
</reference>
<accession>A0ABX1F9I4</accession>
<comment type="caution">
    <text evidence="1">The sequence shown here is derived from an EMBL/GenBank/DDBJ whole genome shotgun (WGS) entry which is preliminary data.</text>
</comment>
<organism evidence="1 2">
    <name type="scientific">Lentzea indica</name>
    <dbReference type="NCBI Taxonomy" id="2604800"/>
    <lineage>
        <taxon>Bacteria</taxon>
        <taxon>Bacillati</taxon>
        <taxon>Actinomycetota</taxon>
        <taxon>Actinomycetes</taxon>
        <taxon>Pseudonocardiales</taxon>
        <taxon>Pseudonocardiaceae</taxon>
        <taxon>Lentzea</taxon>
    </lineage>
</organism>
<dbReference type="RefSeq" id="WP_167969234.1">
    <property type="nucleotide sequence ID" value="NZ_VSRL01000001.1"/>
</dbReference>
<protein>
    <submittedName>
        <fullName evidence="1">Uncharacterized protein</fullName>
    </submittedName>
</protein>
<gene>
    <name evidence="1" type="ORF">FXN61_00530</name>
</gene>
<keyword evidence="2" id="KW-1185">Reference proteome</keyword>
<dbReference type="EMBL" id="VSRL01000001">
    <property type="protein sequence ID" value="NKE55393.1"/>
    <property type="molecule type" value="Genomic_DNA"/>
</dbReference>
<proteinExistence type="predicted"/>
<name>A0ABX1F9I4_9PSEU</name>